<dbReference type="OrthoDB" id="777117at2759"/>
<dbReference type="PANTHER" id="PTHR46700">
    <property type="entry name" value="ARM REPEAT SUPERFAMILY PROTEIN"/>
    <property type="match status" value="1"/>
</dbReference>
<dbReference type="SUPFAM" id="SSF48371">
    <property type="entry name" value="ARM repeat"/>
    <property type="match status" value="1"/>
</dbReference>
<evidence type="ECO:0000313" key="2">
    <source>
        <dbReference type="Proteomes" id="UP000541444"/>
    </source>
</evidence>
<dbReference type="PANTHER" id="PTHR46700:SF2">
    <property type="entry name" value="ARM REPEAT SUPERFAMILY PROTEIN"/>
    <property type="match status" value="1"/>
</dbReference>
<evidence type="ECO:0000313" key="1">
    <source>
        <dbReference type="EMBL" id="KAF6136821.1"/>
    </source>
</evidence>
<protein>
    <recommendedName>
        <fullName evidence="3">ARM repeat superfamily protein</fullName>
    </recommendedName>
</protein>
<dbReference type="EMBL" id="JACGCM010002671">
    <property type="protein sequence ID" value="KAF6136821.1"/>
    <property type="molecule type" value="Genomic_DNA"/>
</dbReference>
<proteinExistence type="predicted"/>
<dbReference type="InterPro" id="IPR016024">
    <property type="entry name" value="ARM-type_fold"/>
</dbReference>
<reference evidence="1 2" key="1">
    <citation type="journal article" date="2020" name="IScience">
        <title>Genome Sequencing of the Endangered Kingdonia uniflora (Circaeasteraceae, Ranunculales) Reveals Potential Mechanisms of Evolutionary Specialization.</title>
        <authorList>
            <person name="Sun Y."/>
            <person name="Deng T."/>
            <person name="Zhang A."/>
            <person name="Moore M.J."/>
            <person name="Landis J.B."/>
            <person name="Lin N."/>
            <person name="Zhang H."/>
            <person name="Zhang X."/>
            <person name="Huang J."/>
            <person name="Zhang X."/>
            <person name="Sun H."/>
            <person name="Wang H."/>
        </authorList>
    </citation>
    <scope>NUCLEOTIDE SEQUENCE [LARGE SCALE GENOMIC DNA]</scope>
    <source>
        <strain evidence="1">TB1705</strain>
        <tissue evidence="1">Leaf</tissue>
    </source>
</reference>
<dbReference type="Gene3D" id="1.25.10.10">
    <property type="entry name" value="Leucine-rich Repeat Variant"/>
    <property type="match status" value="1"/>
</dbReference>
<comment type="caution">
    <text evidence="1">The sequence shown here is derived from an EMBL/GenBank/DDBJ whole genome shotgun (WGS) entry which is preliminary data.</text>
</comment>
<sequence>MRDYSSAWFLSTTKLRFFTRIRRFMQTKPSKNCHKQSDHHSVAKNHIEDEIKIETMREYSPLVLQRSVKQLHFGSWEEKEVAANEIKRLASQDLKTRKSLAELAVIPSLVLMMDSGVLDRRRLAIQALIELANGTYTNKALIVEAGILSKLPGNVDAVDKLIRHDFVLLLLSISSLPNTQFPVASSVIIPFLVGVINSDSSIECKTACVGALYNLSAMLENASSLVSNGVVNILLQIALVKEASEKALATLGNLVMSLRGKKAIESNPTVPENLIEILTWEGNSKCQELSAYILMILAHQSSAQREKMTLLGIVPILLELALLGSPLVQKRSLKLLQWFKDERQTKMISHSGPQTGRVAMGSPVNQRDVNGGKKIIKSMVKQSLNKNMDLIMRRSSTDRDYTKLKGLIISSSSKSLPY</sequence>
<gene>
    <name evidence="1" type="ORF">GIB67_030106</name>
</gene>
<evidence type="ECO:0008006" key="3">
    <source>
        <dbReference type="Google" id="ProtNLM"/>
    </source>
</evidence>
<name>A0A7J7L2G3_9MAGN</name>
<dbReference type="InterPro" id="IPR011989">
    <property type="entry name" value="ARM-like"/>
</dbReference>
<accession>A0A7J7L2G3</accession>
<dbReference type="AlphaFoldDB" id="A0A7J7L2G3"/>
<dbReference type="Proteomes" id="UP000541444">
    <property type="component" value="Unassembled WGS sequence"/>
</dbReference>
<keyword evidence="2" id="KW-1185">Reference proteome</keyword>
<organism evidence="1 2">
    <name type="scientific">Kingdonia uniflora</name>
    <dbReference type="NCBI Taxonomy" id="39325"/>
    <lineage>
        <taxon>Eukaryota</taxon>
        <taxon>Viridiplantae</taxon>
        <taxon>Streptophyta</taxon>
        <taxon>Embryophyta</taxon>
        <taxon>Tracheophyta</taxon>
        <taxon>Spermatophyta</taxon>
        <taxon>Magnoliopsida</taxon>
        <taxon>Ranunculales</taxon>
        <taxon>Circaeasteraceae</taxon>
        <taxon>Kingdonia</taxon>
    </lineage>
</organism>